<organism evidence="2 3">
    <name type="scientific">Staurois parvus</name>
    <dbReference type="NCBI Taxonomy" id="386267"/>
    <lineage>
        <taxon>Eukaryota</taxon>
        <taxon>Metazoa</taxon>
        <taxon>Chordata</taxon>
        <taxon>Craniata</taxon>
        <taxon>Vertebrata</taxon>
        <taxon>Euteleostomi</taxon>
        <taxon>Amphibia</taxon>
        <taxon>Batrachia</taxon>
        <taxon>Anura</taxon>
        <taxon>Neobatrachia</taxon>
        <taxon>Ranoidea</taxon>
        <taxon>Ranidae</taxon>
        <taxon>Staurois</taxon>
    </lineage>
</organism>
<accession>A0ABN9EXU2</accession>
<feature type="region of interest" description="Disordered" evidence="1">
    <location>
        <begin position="1"/>
        <end position="51"/>
    </location>
</feature>
<evidence type="ECO:0000313" key="3">
    <source>
        <dbReference type="Proteomes" id="UP001162483"/>
    </source>
</evidence>
<evidence type="ECO:0000256" key="1">
    <source>
        <dbReference type="SAM" id="MobiDB-lite"/>
    </source>
</evidence>
<evidence type="ECO:0000313" key="2">
    <source>
        <dbReference type="EMBL" id="CAI9589629.1"/>
    </source>
</evidence>
<comment type="caution">
    <text evidence="2">The sequence shown here is derived from an EMBL/GenBank/DDBJ whole genome shotgun (WGS) entry which is preliminary data.</text>
</comment>
<protein>
    <submittedName>
        <fullName evidence="2">Uncharacterized protein</fullName>
    </submittedName>
</protein>
<gene>
    <name evidence="2" type="ORF">SPARVUS_LOCUS10926510</name>
</gene>
<proteinExistence type="predicted"/>
<sequence>QRIGDSGNRQVAQLPPSFLGTSGSRGLNGGITGSYTLGTPWGVSSKGSLGM</sequence>
<keyword evidence="3" id="KW-1185">Reference proteome</keyword>
<feature type="non-terminal residue" evidence="2">
    <location>
        <position position="1"/>
    </location>
</feature>
<dbReference type="Proteomes" id="UP001162483">
    <property type="component" value="Unassembled WGS sequence"/>
</dbReference>
<dbReference type="EMBL" id="CATNWA010016080">
    <property type="protein sequence ID" value="CAI9589629.1"/>
    <property type="molecule type" value="Genomic_DNA"/>
</dbReference>
<reference evidence="2" key="1">
    <citation type="submission" date="2023-05" db="EMBL/GenBank/DDBJ databases">
        <authorList>
            <person name="Stuckert A."/>
        </authorList>
    </citation>
    <scope>NUCLEOTIDE SEQUENCE</scope>
</reference>
<name>A0ABN9EXU2_9NEOB</name>